<organism evidence="15 16">
    <name type="scientific">Pseudomonas mangiferae</name>
    <dbReference type="NCBI Taxonomy" id="2593654"/>
    <lineage>
        <taxon>Bacteria</taxon>
        <taxon>Pseudomonadati</taxon>
        <taxon>Pseudomonadota</taxon>
        <taxon>Gammaproteobacteria</taxon>
        <taxon>Pseudomonadales</taxon>
        <taxon>Pseudomonadaceae</taxon>
        <taxon>Pseudomonas</taxon>
    </lineage>
</organism>
<evidence type="ECO:0000256" key="14">
    <source>
        <dbReference type="SAM" id="SignalP"/>
    </source>
</evidence>
<dbReference type="PANTHER" id="PTHR30587:SF0">
    <property type="entry name" value="FLAGELLAR BIOSYNTHETIC PROTEIN FLIP"/>
    <property type="match status" value="1"/>
</dbReference>
<dbReference type="NCBIfam" id="TIGR01103">
    <property type="entry name" value="fliP"/>
    <property type="match status" value="1"/>
</dbReference>
<dbReference type="NCBIfam" id="NF009438">
    <property type="entry name" value="PRK12797.1"/>
    <property type="match status" value="1"/>
</dbReference>
<dbReference type="OrthoDB" id="9805111at2"/>
<evidence type="ECO:0000313" key="15">
    <source>
        <dbReference type="EMBL" id="TRX74433.1"/>
    </source>
</evidence>
<dbReference type="PROSITE" id="PS01060">
    <property type="entry name" value="FLIP_1"/>
    <property type="match status" value="1"/>
</dbReference>
<dbReference type="GO" id="GO:0044781">
    <property type="term" value="P:bacterial-type flagellum organization"/>
    <property type="evidence" value="ECO:0007669"/>
    <property type="project" value="UniProtKB-UniRule"/>
</dbReference>
<evidence type="ECO:0000256" key="5">
    <source>
        <dbReference type="ARBA" id="ARBA00022475"/>
    </source>
</evidence>
<keyword evidence="11" id="KW-0975">Bacterial flagellum</keyword>
<keyword evidence="16" id="KW-1185">Reference proteome</keyword>
<evidence type="ECO:0000256" key="4">
    <source>
        <dbReference type="ARBA" id="ARBA00022448"/>
    </source>
</evidence>
<dbReference type="PROSITE" id="PS01061">
    <property type="entry name" value="FLIP_2"/>
    <property type="match status" value="1"/>
</dbReference>
<gene>
    <name evidence="13 15" type="primary">fliP</name>
    <name evidence="15" type="ORF">FM069_12895</name>
</gene>
<evidence type="ECO:0000313" key="16">
    <source>
        <dbReference type="Proteomes" id="UP000315235"/>
    </source>
</evidence>
<comment type="function">
    <text evidence="1 13">Plays a role in the flagellum-specific transport system.</text>
</comment>
<evidence type="ECO:0000256" key="9">
    <source>
        <dbReference type="ARBA" id="ARBA00022989"/>
    </source>
</evidence>
<dbReference type="InterPro" id="IPR005838">
    <property type="entry name" value="T3SS_IM_P"/>
</dbReference>
<protein>
    <recommendedName>
        <fullName evidence="3 13">Flagellar biosynthetic protein FliP</fullName>
    </recommendedName>
</protein>
<evidence type="ECO:0000256" key="12">
    <source>
        <dbReference type="ARBA" id="ARBA00023225"/>
    </source>
</evidence>
<dbReference type="AlphaFoldDB" id="A0A553GY49"/>
<sequence length="251" mass="27603">MRVWRLLLALLLVGCAPLALGADNPLSIPAITLSTNPQGQQEYSVSLQILLIMTALSFIPAFVMLMTSFTRIIIVFSILRQALGLQQTPSNQILLGLALFLTMFVMAPVFDQINREALQPYLNEQLTAPAAIDRAQVPLKNFMLAQTRESDLDLFVRLSRRTDIASPADTPLTILVPAFVTSELKTAFQIGFMIFIPFLIIDLVVSSVLMAMGMMMLSPLIISLPFKIMLFVLVDGWALIIGTLASSFGTL</sequence>
<keyword evidence="12 13" id="KW-1006">Bacterial flagellum protein export</keyword>
<dbReference type="GO" id="GO:0009425">
    <property type="term" value="C:bacterial-type flagellum basal body"/>
    <property type="evidence" value="ECO:0007669"/>
    <property type="project" value="UniProtKB-SubCell"/>
</dbReference>
<keyword evidence="8 13" id="KW-0653">Protein transport</keyword>
<dbReference type="InterPro" id="IPR005837">
    <property type="entry name" value="FliP"/>
</dbReference>
<comment type="caution">
    <text evidence="15">The sequence shown here is derived from an EMBL/GenBank/DDBJ whole genome shotgun (WGS) entry which is preliminary data.</text>
</comment>
<keyword evidence="9 13" id="KW-1133">Transmembrane helix</keyword>
<name>A0A553GY49_9PSED</name>
<proteinExistence type="inferred from homology"/>
<feature type="transmembrane region" description="Helical" evidence="13">
    <location>
        <begin position="93"/>
        <end position="110"/>
    </location>
</feature>
<dbReference type="RefSeq" id="WP_143488761.1">
    <property type="nucleotide sequence ID" value="NZ_VJOY01000008.1"/>
</dbReference>
<dbReference type="PRINTS" id="PR01302">
    <property type="entry name" value="TYPE3IMPPROT"/>
</dbReference>
<evidence type="ECO:0000256" key="13">
    <source>
        <dbReference type="RuleBase" id="RU362069"/>
    </source>
</evidence>
<keyword evidence="10 13" id="KW-0472">Membrane</keyword>
<evidence type="ECO:0000256" key="1">
    <source>
        <dbReference type="ARBA" id="ARBA00003663"/>
    </source>
</evidence>
<keyword evidence="15" id="KW-0282">Flagellum</keyword>
<dbReference type="Proteomes" id="UP000315235">
    <property type="component" value="Unassembled WGS sequence"/>
</dbReference>
<keyword evidence="4 13" id="KW-0813">Transport</keyword>
<evidence type="ECO:0000256" key="8">
    <source>
        <dbReference type="ARBA" id="ARBA00022927"/>
    </source>
</evidence>
<reference evidence="15 16" key="1">
    <citation type="submission" date="2019-07" db="EMBL/GenBank/DDBJ databases">
        <title>Pseudomonas mangiferae sp. nov., isolated from bark of mango tree in Thailand.</title>
        <authorList>
            <person name="Srisuk N."/>
            <person name="Anurat P."/>
        </authorList>
    </citation>
    <scope>NUCLEOTIDE SEQUENCE [LARGE SCALE GENOMIC DNA]</scope>
    <source>
        <strain evidence="15 16">DMKU_BBB3-04</strain>
    </source>
</reference>
<evidence type="ECO:0000256" key="3">
    <source>
        <dbReference type="ARBA" id="ARBA00021714"/>
    </source>
</evidence>
<feature type="transmembrane region" description="Helical" evidence="13">
    <location>
        <begin position="45"/>
        <end position="72"/>
    </location>
</feature>
<keyword evidence="15" id="KW-0969">Cilium</keyword>
<feature type="chain" id="PRO_5022192276" description="Flagellar biosynthetic protein FliP" evidence="14">
    <location>
        <begin position="22"/>
        <end position="251"/>
    </location>
</feature>
<keyword evidence="6 13" id="KW-0812">Transmembrane</keyword>
<keyword evidence="5 13" id="KW-1003">Cell membrane</keyword>
<dbReference type="EMBL" id="VJOY01000008">
    <property type="protein sequence ID" value="TRX74433.1"/>
    <property type="molecule type" value="Genomic_DNA"/>
</dbReference>
<dbReference type="Pfam" id="PF00813">
    <property type="entry name" value="FliP"/>
    <property type="match status" value="1"/>
</dbReference>
<feature type="transmembrane region" description="Helical" evidence="13">
    <location>
        <begin position="228"/>
        <end position="248"/>
    </location>
</feature>
<evidence type="ECO:0000256" key="11">
    <source>
        <dbReference type="ARBA" id="ARBA00023143"/>
    </source>
</evidence>
<comment type="subcellular location">
    <subcellularLocation>
        <location evidence="13">Cell membrane</location>
        <topology evidence="13">Multi-pass membrane protein</topology>
    </subcellularLocation>
    <subcellularLocation>
        <location evidence="13">Bacterial flagellum basal body</location>
    </subcellularLocation>
</comment>
<evidence type="ECO:0000256" key="10">
    <source>
        <dbReference type="ARBA" id="ARBA00023136"/>
    </source>
</evidence>
<dbReference type="GO" id="GO:0009306">
    <property type="term" value="P:protein secretion"/>
    <property type="evidence" value="ECO:0007669"/>
    <property type="project" value="UniProtKB-UniRule"/>
</dbReference>
<dbReference type="GO" id="GO:0005886">
    <property type="term" value="C:plasma membrane"/>
    <property type="evidence" value="ECO:0007669"/>
    <property type="project" value="UniProtKB-SubCell"/>
</dbReference>
<evidence type="ECO:0000256" key="6">
    <source>
        <dbReference type="ARBA" id="ARBA00022692"/>
    </source>
</evidence>
<dbReference type="PANTHER" id="PTHR30587">
    <property type="entry name" value="FLAGELLAR BIOSYNTHETIC PROTEIN FLIP"/>
    <property type="match status" value="1"/>
</dbReference>
<evidence type="ECO:0000256" key="7">
    <source>
        <dbReference type="ARBA" id="ARBA00022795"/>
    </source>
</evidence>
<dbReference type="PRINTS" id="PR00951">
    <property type="entry name" value="FLGBIOSNFLIP"/>
</dbReference>
<feature type="transmembrane region" description="Helical" evidence="13">
    <location>
        <begin position="190"/>
        <end position="216"/>
    </location>
</feature>
<keyword evidence="14" id="KW-0732">Signal</keyword>
<evidence type="ECO:0000256" key="2">
    <source>
        <dbReference type="ARBA" id="ARBA00006257"/>
    </source>
</evidence>
<feature type="signal peptide" evidence="14">
    <location>
        <begin position="1"/>
        <end position="21"/>
    </location>
</feature>
<comment type="similarity">
    <text evidence="2 13">Belongs to the FliP/MopC/SpaP family.</text>
</comment>
<accession>A0A553GY49</accession>
<keyword evidence="15" id="KW-0966">Cell projection</keyword>
<keyword evidence="7 13" id="KW-1005">Bacterial flagellum biogenesis</keyword>